<organism evidence="1 2">
    <name type="scientific">Sphingomonas yantingensis</name>
    <dbReference type="NCBI Taxonomy" id="1241761"/>
    <lineage>
        <taxon>Bacteria</taxon>
        <taxon>Pseudomonadati</taxon>
        <taxon>Pseudomonadota</taxon>
        <taxon>Alphaproteobacteria</taxon>
        <taxon>Sphingomonadales</taxon>
        <taxon>Sphingomonadaceae</taxon>
        <taxon>Sphingomonas</taxon>
    </lineage>
</organism>
<comment type="caution">
    <text evidence="1">The sequence shown here is derived from an EMBL/GenBank/DDBJ whole genome shotgun (WGS) entry which is preliminary data.</text>
</comment>
<gene>
    <name evidence="1" type="ORF">FHR19_001328</name>
</gene>
<dbReference type="EMBL" id="JACIJJ010000002">
    <property type="protein sequence ID" value="MBB5697983.1"/>
    <property type="molecule type" value="Genomic_DNA"/>
</dbReference>
<name>A0A7W9AP29_9SPHN</name>
<proteinExistence type="predicted"/>
<dbReference type="AlphaFoldDB" id="A0A7W9AP29"/>
<accession>A0A7W9AP29</accession>
<reference evidence="1 2" key="1">
    <citation type="submission" date="2020-08" db="EMBL/GenBank/DDBJ databases">
        <title>Genomic Encyclopedia of Type Strains, Phase IV (KMG-IV): sequencing the most valuable type-strain genomes for metagenomic binning, comparative biology and taxonomic classification.</title>
        <authorList>
            <person name="Goeker M."/>
        </authorList>
    </citation>
    <scope>NUCLEOTIDE SEQUENCE [LARGE SCALE GENOMIC DNA]</scope>
    <source>
        <strain evidence="1 2">DSM 27244</strain>
    </source>
</reference>
<dbReference type="Proteomes" id="UP000557739">
    <property type="component" value="Unassembled WGS sequence"/>
</dbReference>
<sequence>MRYRLWDAGQEVAKIAVARIDPSFDATTLAALSTAAVAILFLPVQSRIDRWTEARLEPRIGRLRTLPEMLGTRAGRVTSGQLAEAGLV</sequence>
<protein>
    <submittedName>
        <fullName evidence="1">Uncharacterized protein</fullName>
    </submittedName>
</protein>
<evidence type="ECO:0000313" key="1">
    <source>
        <dbReference type="EMBL" id="MBB5697983.1"/>
    </source>
</evidence>
<keyword evidence="2" id="KW-1185">Reference proteome</keyword>
<dbReference type="RefSeq" id="WP_184026135.1">
    <property type="nucleotide sequence ID" value="NZ_JACIJJ010000002.1"/>
</dbReference>
<evidence type="ECO:0000313" key="2">
    <source>
        <dbReference type="Proteomes" id="UP000557739"/>
    </source>
</evidence>